<dbReference type="InterPro" id="IPR037191">
    <property type="entry name" value="VPS9_dom_sf"/>
</dbReference>
<dbReference type="Gene3D" id="1.20.1050.80">
    <property type="entry name" value="VPS9 domain"/>
    <property type="match status" value="1"/>
</dbReference>
<evidence type="ECO:0000256" key="2">
    <source>
        <dbReference type="ARBA" id="ARBA00022490"/>
    </source>
</evidence>
<evidence type="ECO:0000259" key="13">
    <source>
        <dbReference type="PROSITE" id="PS51205"/>
    </source>
</evidence>
<dbReference type="PROSITE" id="PS50294">
    <property type="entry name" value="WD_REPEATS_REGION"/>
    <property type="match status" value="1"/>
</dbReference>
<dbReference type="Gene3D" id="2.130.10.10">
    <property type="entry name" value="YVTN repeat-like/Quinoprotein amine dehydrogenase"/>
    <property type="match status" value="1"/>
</dbReference>
<name>A0A818ZGY2_9BILA</name>
<dbReference type="PROSITE" id="PS50082">
    <property type="entry name" value="WD_REPEATS_2"/>
    <property type="match status" value="1"/>
</dbReference>
<keyword evidence="3 12" id="KW-0853">WD repeat</keyword>
<keyword evidence="5" id="KW-0282">Flagellum</keyword>
<dbReference type="InterPro" id="IPR003123">
    <property type="entry name" value="VPS9"/>
</dbReference>
<dbReference type="GO" id="GO:0120293">
    <property type="term" value="C:dynein axonemal particle"/>
    <property type="evidence" value="ECO:0007669"/>
    <property type="project" value="UniProtKB-SubCell"/>
</dbReference>
<feature type="repeat" description="WD" evidence="12">
    <location>
        <begin position="469"/>
        <end position="501"/>
    </location>
</feature>
<dbReference type="PROSITE" id="PS51205">
    <property type="entry name" value="VPS9"/>
    <property type="match status" value="1"/>
</dbReference>
<evidence type="ECO:0000256" key="8">
    <source>
        <dbReference type="ARBA" id="ARBA00023273"/>
    </source>
</evidence>
<evidence type="ECO:0000256" key="11">
    <source>
        <dbReference type="ARBA" id="ARBA00041557"/>
    </source>
</evidence>
<comment type="subcellular location">
    <subcellularLocation>
        <location evidence="1">Cytoplasm</location>
        <location evidence="1">Cytoskeleton</location>
        <location evidence="1">Flagellum axoneme</location>
    </subcellularLocation>
    <subcellularLocation>
        <location evidence="9">Dynein axonemal particle</location>
    </subcellularLocation>
</comment>
<sequence length="566" mass="65910">MTSDSIELEELQFYKLLTSNFSDLYTKAQSTCSIIVIPQQLSYLFPLKRDIFESHVYRPSPMYVRKHVSWNDKYEIEFDNNRTIRFFYKKDGVGEKRIKVLSQEDVRDTIRKSAYSILIIEQPLIDITGIETTLNGSPSRQIIRPMKQTEHLFTQSTASYESSFMYLDSIRQIEPAFARLHKALFLFTEKYVLLPKFIEDAIDKLRQFRFDFLHESYQLLNKNYEDRNLELASEIYITGYTYTKFWPTIVQYNEDKDKILFKNIQTKYKRQRTESNNFEMNANQNFFNELKKLDDLKSSYEKAKCLNSAIHIMITQKSMILDSKKSSVAYHSPSKSTAMSADETLPAFMDLICQFILTSDTNCSIHLAAHEYYIEKFRFISLPSDMDYDFTTYRDYIRLKRILSKQTIQRRDGGKEQKISKSENLLYRSSGGLCFDICPDDKMIYLCGTEEGLIHQCSLGNNEQYLDTYSGHSGPIYRLAWSPLAKGVFLSSSADWTVSLWVVGRPQPCITFASRKKPVFDICWSPKSATMFCCANEEAVEVWDISKNTLEPVDVITAGQQQIFTS</sequence>
<comment type="caution">
    <text evidence="14">The sequence shown here is derived from an EMBL/GenBank/DDBJ whole genome shotgun (WGS) entry which is preliminary data.</text>
</comment>
<accession>A0A818ZGY2</accession>
<dbReference type="GO" id="GO:0005858">
    <property type="term" value="C:axonemal dynein complex"/>
    <property type="evidence" value="ECO:0007669"/>
    <property type="project" value="TreeGrafter"/>
</dbReference>
<keyword evidence="8" id="KW-0966">Cell projection</keyword>
<dbReference type="InterPro" id="IPR050687">
    <property type="entry name" value="Dynein_IC"/>
</dbReference>
<dbReference type="AlphaFoldDB" id="A0A818ZGY2"/>
<feature type="domain" description="VPS9" evidence="13">
    <location>
        <begin position="254"/>
        <end position="409"/>
    </location>
</feature>
<gene>
    <name evidence="14" type="ORF">OXD698_LOCUS16478</name>
</gene>
<dbReference type="PANTHER" id="PTHR12442">
    <property type="entry name" value="DYNEIN INTERMEDIATE CHAIN"/>
    <property type="match status" value="1"/>
</dbReference>
<keyword evidence="4" id="KW-0677">Repeat</keyword>
<protein>
    <recommendedName>
        <fullName evidence="10">Dynein axonemal intermediate chain 4</fullName>
    </recommendedName>
    <alternativeName>
        <fullName evidence="11">WD repeat-containing protein 78</fullName>
    </alternativeName>
</protein>
<feature type="non-terminal residue" evidence="14">
    <location>
        <position position="1"/>
    </location>
</feature>
<evidence type="ECO:0000256" key="9">
    <source>
        <dbReference type="ARBA" id="ARBA00024190"/>
    </source>
</evidence>
<dbReference type="Pfam" id="PF00400">
    <property type="entry name" value="WD40"/>
    <property type="match status" value="1"/>
</dbReference>
<keyword evidence="7" id="KW-0206">Cytoskeleton</keyword>
<dbReference type="GO" id="GO:0003341">
    <property type="term" value="P:cilium movement"/>
    <property type="evidence" value="ECO:0007669"/>
    <property type="project" value="TreeGrafter"/>
</dbReference>
<dbReference type="GO" id="GO:0045503">
    <property type="term" value="F:dynein light chain binding"/>
    <property type="evidence" value="ECO:0007669"/>
    <property type="project" value="TreeGrafter"/>
</dbReference>
<evidence type="ECO:0000256" key="5">
    <source>
        <dbReference type="ARBA" id="ARBA00022846"/>
    </source>
</evidence>
<evidence type="ECO:0000256" key="10">
    <source>
        <dbReference type="ARBA" id="ARBA00040002"/>
    </source>
</evidence>
<evidence type="ECO:0000256" key="1">
    <source>
        <dbReference type="ARBA" id="ARBA00004611"/>
    </source>
</evidence>
<evidence type="ECO:0000256" key="6">
    <source>
        <dbReference type="ARBA" id="ARBA00023069"/>
    </source>
</evidence>
<dbReference type="SUPFAM" id="SSF50978">
    <property type="entry name" value="WD40 repeat-like"/>
    <property type="match status" value="1"/>
</dbReference>
<dbReference type="InterPro" id="IPR001680">
    <property type="entry name" value="WD40_rpt"/>
</dbReference>
<dbReference type="PANTHER" id="PTHR12442:SF12">
    <property type="entry name" value="DYNEIN AXONEMAL INTERMEDIATE CHAIN 4"/>
    <property type="match status" value="1"/>
</dbReference>
<dbReference type="InterPro" id="IPR015943">
    <property type="entry name" value="WD40/YVTN_repeat-like_dom_sf"/>
</dbReference>
<dbReference type="SMART" id="SM00320">
    <property type="entry name" value="WD40"/>
    <property type="match status" value="2"/>
</dbReference>
<keyword evidence="2" id="KW-0963">Cytoplasm</keyword>
<dbReference type="EMBL" id="CAJOAZ010001130">
    <property type="protein sequence ID" value="CAF3769041.1"/>
    <property type="molecule type" value="Genomic_DNA"/>
</dbReference>
<keyword evidence="6" id="KW-0969">Cilium</keyword>
<evidence type="ECO:0000256" key="3">
    <source>
        <dbReference type="ARBA" id="ARBA00022574"/>
    </source>
</evidence>
<dbReference type="Proteomes" id="UP000663844">
    <property type="component" value="Unassembled WGS sequence"/>
</dbReference>
<dbReference type="InterPro" id="IPR036322">
    <property type="entry name" value="WD40_repeat_dom_sf"/>
</dbReference>
<organism evidence="14 15">
    <name type="scientific">Adineta steineri</name>
    <dbReference type="NCBI Taxonomy" id="433720"/>
    <lineage>
        <taxon>Eukaryota</taxon>
        <taxon>Metazoa</taxon>
        <taxon>Spiralia</taxon>
        <taxon>Gnathifera</taxon>
        <taxon>Rotifera</taxon>
        <taxon>Eurotatoria</taxon>
        <taxon>Bdelloidea</taxon>
        <taxon>Adinetida</taxon>
        <taxon>Adinetidae</taxon>
        <taxon>Adineta</taxon>
    </lineage>
</organism>
<dbReference type="SUPFAM" id="SSF109993">
    <property type="entry name" value="VPS9 domain"/>
    <property type="match status" value="1"/>
</dbReference>
<evidence type="ECO:0000256" key="4">
    <source>
        <dbReference type="ARBA" id="ARBA00022737"/>
    </source>
</evidence>
<dbReference type="GO" id="GO:0045504">
    <property type="term" value="F:dynein heavy chain binding"/>
    <property type="evidence" value="ECO:0007669"/>
    <property type="project" value="TreeGrafter"/>
</dbReference>
<evidence type="ECO:0000313" key="15">
    <source>
        <dbReference type="Proteomes" id="UP000663844"/>
    </source>
</evidence>
<evidence type="ECO:0000313" key="14">
    <source>
        <dbReference type="EMBL" id="CAF3769041.1"/>
    </source>
</evidence>
<reference evidence="14" key="1">
    <citation type="submission" date="2021-02" db="EMBL/GenBank/DDBJ databases">
        <authorList>
            <person name="Nowell W R."/>
        </authorList>
    </citation>
    <scope>NUCLEOTIDE SEQUENCE</scope>
</reference>
<evidence type="ECO:0000256" key="12">
    <source>
        <dbReference type="PROSITE-ProRule" id="PRU00221"/>
    </source>
</evidence>
<evidence type="ECO:0000256" key="7">
    <source>
        <dbReference type="ARBA" id="ARBA00023212"/>
    </source>
</evidence>
<proteinExistence type="predicted"/>